<dbReference type="Pfam" id="PF14772">
    <property type="entry name" value="NYD-SP28"/>
    <property type="match status" value="1"/>
</dbReference>
<evidence type="ECO:0000259" key="4">
    <source>
        <dbReference type="Pfam" id="PF14772"/>
    </source>
</evidence>
<organism evidence="6 7">
    <name type="scientific">Diacronema lutheri</name>
    <name type="common">Unicellular marine alga</name>
    <name type="synonym">Monochrysis lutheri</name>
    <dbReference type="NCBI Taxonomy" id="2081491"/>
    <lineage>
        <taxon>Eukaryota</taxon>
        <taxon>Haptista</taxon>
        <taxon>Haptophyta</taxon>
        <taxon>Pavlovophyceae</taxon>
        <taxon>Pavlovales</taxon>
        <taxon>Pavlovaceae</taxon>
        <taxon>Diacronema</taxon>
    </lineage>
</organism>
<sequence>MLGEDGQPLDKEARIALRRQRIEARLEAKKMGASDDAALLLDKADDRVNVSRSVAQTSDSRARLDKVSTTGHALVTDVRTRGDNRENERRIAEELSRQGRRQKLLYEAESSARQNAAVAMKWSALFDKQIPQELLYEIELQRDTCARIIASKDHLIREFKAELKLKDDEYVKALKRQAEDVDTLLQRMGAQFGAQRASYEDELEEIENAFMQERQELLDANKLELNRLLEKRQQLEGRFLEQRQARADDDAAQLDRQRVQDAEDYAILKIRLETEIQTLEQDLEEMRATYQLNSEKLDYNYRVLQERDQENTHTIQQQKRKVARLQDVLSGLKAKYAREDKKFKAENTDLTDEFKRLTEQFKELQSKFAHFEKADTRRYKELWNMNEEQVTATMRSVLQADKVIHEQQLGLHWYPPSDAIFNDGSASAAAAADAAAAAAAVDGGGARGEESGPLAGAQLDNEQIRGMLQLLTNEAAFLVEAKVQKLLEPLPLDEQNLLRIDSILKVLGVESAADVEKMLGYFLADADDHELIHPNDAIKAIKAFVEDHQRRADAAKGKARAAAQTADEQPGPSREEVEFWARMASIISDKTLRVWNALEKALLKHNELLISRHAKMNDVASLHVQNNELKALLNQYLASRVNEDLICPPTQTIRLDEFASFQNTGPMG</sequence>
<dbReference type="Pfam" id="PF14775">
    <property type="entry name" value="NYD-SP28_assoc"/>
    <property type="match status" value="1"/>
</dbReference>
<feature type="domain" description="Dynein regulatory complex protein 1/2 N-terminal" evidence="4">
    <location>
        <begin position="81"/>
        <end position="181"/>
    </location>
</feature>
<evidence type="ECO:0000256" key="1">
    <source>
        <dbReference type="ARBA" id="ARBA00009688"/>
    </source>
</evidence>
<dbReference type="Proteomes" id="UP000751190">
    <property type="component" value="Unassembled WGS sequence"/>
</dbReference>
<protein>
    <recommendedName>
        <fullName evidence="8">Dynein regulatory complex protein 1</fullName>
    </recommendedName>
</protein>
<dbReference type="GO" id="GO:0005858">
    <property type="term" value="C:axonemal dynein complex"/>
    <property type="evidence" value="ECO:0007669"/>
    <property type="project" value="InterPro"/>
</dbReference>
<dbReference type="InterPro" id="IPR039750">
    <property type="entry name" value="DRC1/DRC2"/>
</dbReference>
<proteinExistence type="inferred from homology"/>
<dbReference type="OMA" id="LDFMMAR"/>
<reference evidence="6" key="1">
    <citation type="submission" date="2021-05" db="EMBL/GenBank/DDBJ databases">
        <title>The genome of the haptophyte Pavlova lutheri (Diacronema luteri, Pavlovales) - a model for lipid biosynthesis in eukaryotic algae.</title>
        <authorList>
            <person name="Hulatt C.J."/>
            <person name="Posewitz M.C."/>
        </authorList>
    </citation>
    <scope>NUCLEOTIDE SEQUENCE</scope>
    <source>
        <strain evidence="6">NIVA-4/92</strain>
    </source>
</reference>
<evidence type="ECO:0000256" key="2">
    <source>
        <dbReference type="ARBA" id="ARBA00023054"/>
    </source>
</evidence>
<evidence type="ECO:0000259" key="5">
    <source>
        <dbReference type="Pfam" id="PF14775"/>
    </source>
</evidence>
<dbReference type="PANTHER" id="PTHR21625">
    <property type="entry name" value="NYD-SP28 PROTEIN"/>
    <property type="match status" value="1"/>
</dbReference>
<feature type="domain" description="Dynein regulatory complex protein 1 C-terminal" evidence="5">
    <location>
        <begin position="578"/>
        <end position="637"/>
    </location>
</feature>
<dbReference type="GO" id="GO:0003352">
    <property type="term" value="P:regulation of cilium movement"/>
    <property type="evidence" value="ECO:0007669"/>
    <property type="project" value="TreeGrafter"/>
</dbReference>
<keyword evidence="7" id="KW-1185">Reference proteome</keyword>
<evidence type="ECO:0000313" key="7">
    <source>
        <dbReference type="Proteomes" id="UP000751190"/>
    </source>
</evidence>
<dbReference type="InterPro" id="IPR039505">
    <property type="entry name" value="DRC1/2_N"/>
</dbReference>
<gene>
    <name evidence="6" type="ORF">KFE25_013110</name>
</gene>
<evidence type="ECO:0000313" key="6">
    <source>
        <dbReference type="EMBL" id="KAG8460460.1"/>
    </source>
</evidence>
<comment type="similarity">
    <text evidence="1">Belongs to the DRC1 family.</text>
</comment>
<evidence type="ECO:0008006" key="8">
    <source>
        <dbReference type="Google" id="ProtNLM"/>
    </source>
</evidence>
<dbReference type="AlphaFoldDB" id="A0A8J6C896"/>
<dbReference type="InterPro" id="IPR029440">
    <property type="entry name" value="DRC1_C"/>
</dbReference>
<dbReference type="PANTHER" id="PTHR21625:SF1">
    <property type="entry name" value="DYNEIN REGULATORY COMPLEX PROTEIN 1"/>
    <property type="match status" value="1"/>
</dbReference>
<dbReference type="GO" id="GO:0070286">
    <property type="term" value="P:axonemal dynein complex assembly"/>
    <property type="evidence" value="ECO:0007669"/>
    <property type="project" value="InterPro"/>
</dbReference>
<dbReference type="EMBL" id="JAGTXO010000032">
    <property type="protein sequence ID" value="KAG8460460.1"/>
    <property type="molecule type" value="Genomic_DNA"/>
</dbReference>
<dbReference type="GO" id="GO:0060285">
    <property type="term" value="P:cilium-dependent cell motility"/>
    <property type="evidence" value="ECO:0007669"/>
    <property type="project" value="TreeGrafter"/>
</dbReference>
<dbReference type="OrthoDB" id="10260459at2759"/>
<keyword evidence="2 3" id="KW-0175">Coiled coil</keyword>
<feature type="coiled-coil region" evidence="3">
    <location>
        <begin position="196"/>
        <end position="374"/>
    </location>
</feature>
<accession>A0A8J6C896</accession>
<comment type="caution">
    <text evidence="6">The sequence shown here is derived from an EMBL/GenBank/DDBJ whole genome shotgun (WGS) entry which is preliminary data.</text>
</comment>
<name>A0A8J6C896_DIALT</name>
<evidence type="ECO:0000256" key="3">
    <source>
        <dbReference type="SAM" id="Coils"/>
    </source>
</evidence>